<dbReference type="EMBL" id="FOFR01000002">
    <property type="protein sequence ID" value="SEQ35015.1"/>
    <property type="molecule type" value="Genomic_DNA"/>
</dbReference>
<dbReference type="Pfam" id="PF13349">
    <property type="entry name" value="DUF4097"/>
    <property type="match status" value="1"/>
</dbReference>
<organism evidence="2 3">
    <name type="scientific">Lentzea xinjiangensis</name>
    <dbReference type="NCBI Taxonomy" id="402600"/>
    <lineage>
        <taxon>Bacteria</taxon>
        <taxon>Bacillati</taxon>
        <taxon>Actinomycetota</taxon>
        <taxon>Actinomycetes</taxon>
        <taxon>Pseudonocardiales</taxon>
        <taxon>Pseudonocardiaceae</taxon>
        <taxon>Lentzea</taxon>
    </lineage>
</organism>
<dbReference type="InterPro" id="IPR025164">
    <property type="entry name" value="Toastrack_DUF4097"/>
</dbReference>
<evidence type="ECO:0000259" key="1">
    <source>
        <dbReference type="Pfam" id="PF13349"/>
    </source>
</evidence>
<reference evidence="3" key="1">
    <citation type="submission" date="2016-10" db="EMBL/GenBank/DDBJ databases">
        <authorList>
            <person name="Varghese N."/>
            <person name="Submissions S."/>
        </authorList>
    </citation>
    <scope>NUCLEOTIDE SEQUENCE [LARGE SCALE GENOMIC DNA]</scope>
    <source>
        <strain evidence="3">CGMCC 4.3525</strain>
    </source>
</reference>
<dbReference type="RefSeq" id="WP_089950176.1">
    <property type="nucleotide sequence ID" value="NZ_FOFR01000002.1"/>
</dbReference>
<protein>
    <submittedName>
        <fullName evidence="2">Putative adhesin</fullName>
    </submittedName>
</protein>
<evidence type="ECO:0000313" key="3">
    <source>
        <dbReference type="Proteomes" id="UP000199352"/>
    </source>
</evidence>
<dbReference type="Proteomes" id="UP000199352">
    <property type="component" value="Unassembled WGS sequence"/>
</dbReference>
<name>A0A1H9FAY2_9PSEU</name>
<accession>A0A1H9FAY2</accession>
<feature type="domain" description="DUF4097" evidence="1">
    <location>
        <begin position="105"/>
        <end position="196"/>
    </location>
</feature>
<keyword evidence="3" id="KW-1185">Reference proteome</keyword>
<dbReference type="AlphaFoldDB" id="A0A1H9FAY2"/>
<proteinExistence type="predicted"/>
<sequence length="199" mass="20329">MQTFATTAPIAAVLDIPAGRVRLIATDRSDTAVEVLPADAAKGRDVKAAEKTRVEFTDGVLRIKADEGGKLLGPSGSVEITVQLPAGSNVEAAVASAEFRGVGRLGDITLDAAQSDVKIDEAARLAVTTQAGDVTVGRLTGSAEISTQKGDITVATALSASLDAGTTYGRIHNSLKNDGGTELHIKATTAYGDITARGL</sequence>
<dbReference type="STRING" id="402600.SAMN05216188_102855"/>
<evidence type="ECO:0000313" key="2">
    <source>
        <dbReference type="EMBL" id="SEQ35015.1"/>
    </source>
</evidence>
<gene>
    <name evidence="2" type="ORF">SAMN05216188_102855</name>
</gene>
<dbReference type="OrthoDB" id="3252095at2"/>